<evidence type="ECO:0000256" key="13">
    <source>
        <dbReference type="ARBA" id="ARBA00049902"/>
    </source>
</evidence>
<accession>A0ABY0FIL0</accession>
<dbReference type="SUPFAM" id="SSF53955">
    <property type="entry name" value="Lysozyme-like"/>
    <property type="match status" value="1"/>
</dbReference>
<dbReference type="PANTHER" id="PTHR32282">
    <property type="entry name" value="BINDING PROTEIN TRANSPEPTIDASE, PUTATIVE-RELATED"/>
    <property type="match status" value="1"/>
</dbReference>
<evidence type="ECO:0000256" key="15">
    <source>
        <dbReference type="SAM" id="Phobius"/>
    </source>
</evidence>
<reference evidence="17 18" key="1">
    <citation type="journal article" date="2018" name="bioRxiv">
        <title>Evidence of independent acquisition and adaption of ultra-small bacteria to human hosts across the highly diverse yet reduced genomes of the phylum Saccharibacteria.</title>
        <authorList>
            <person name="McLean J.S."/>
            <person name="Bor B."/>
            <person name="To T.T."/>
            <person name="Liu Q."/>
            <person name="Kearns K.A."/>
            <person name="Solden L.M."/>
            <person name="Wrighton K.C."/>
            <person name="He X."/>
            <person name="Shi W."/>
        </authorList>
    </citation>
    <scope>NUCLEOTIDE SEQUENCE [LARGE SCALE GENOMIC DNA]</scope>
    <source>
        <strain evidence="17 18">TM7_CMJM_G6_1_HOT_870</strain>
    </source>
</reference>
<keyword evidence="6" id="KW-0808">Transferase</keyword>
<feature type="compositionally biased region" description="Basic residues" evidence="14">
    <location>
        <begin position="17"/>
        <end position="27"/>
    </location>
</feature>
<evidence type="ECO:0000313" key="17">
    <source>
        <dbReference type="EMBL" id="RYC72782.1"/>
    </source>
</evidence>
<proteinExistence type="predicted"/>
<dbReference type="Proteomes" id="UP001190925">
    <property type="component" value="Unassembled WGS sequence"/>
</dbReference>
<dbReference type="EMBL" id="PRLK01000003">
    <property type="protein sequence ID" value="RYC72782.1"/>
    <property type="molecule type" value="Genomic_DNA"/>
</dbReference>
<dbReference type="RefSeq" id="WP_129718694.1">
    <property type="nucleotide sequence ID" value="NZ_PRLK01000003.1"/>
</dbReference>
<organism evidence="17 18">
    <name type="scientific">Candidatus Nanogingivalis gingivitcus</name>
    <dbReference type="NCBI Taxonomy" id="2171992"/>
    <lineage>
        <taxon>Bacteria</taxon>
        <taxon>Candidatus Saccharimonadota</taxon>
        <taxon>Candidatus Nanosyncoccalia</taxon>
        <taxon>Candidatus Nanogingivales</taxon>
        <taxon>Candidatus Nanogingivalaceae</taxon>
        <taxon>Candidatus Nanogingivalis</taxon>
    </lineage>
</organism>
<keyword evidence="11" id="KW-0961">Cell wall biogenesis/degradation</keyword>
<protein>
    <recommendedName>
        <fullName evidence="12">peptidoglycan glycosyltransferase</fullName>
        <ecNumber evidence="12">2.4.99.28</ecNumber>
    </recommendedName>
</protein>
<comment type="catalytic activity">
    <reaction evidence="13">
        <text>[GlcNAc-(1-&gt;4)-Mur2Ac(oyl-L-Ala-gamma-D-Glu-L-Lys-D-Ala-D-Ala)](n)-di-trans,octa-cis-undecaprenyl diphosphate + beta-D-GlcNAc-(1-&gt;4)-Mur2Ac(oyl-L-Ala-gamma-D-Glu-L-Lys-D-Ala-D-Ala)-di-trans,octa-cis-undecaprenyl diphosphate = [GlcNAc-(1-&gt;4)-Mur2Ac(oyl-L-Ala-gamma-D-Glu-L-Lys-D-Ala-D-Ala)](n+1)-di-trans,octa-cis-undecaprenyl diphosphate + di-trans,octa-cis-undecaprenyl diphosphate + H(+)</text>
        <dbReference type="Rhea" id="RHEA:23708"/>
        <dbReference type="Rhea" id="RHEA-COMP:9602"/>
        <dbReference type="Rhea" id="RHEA-COMP:9603"/>
        <dbReference type="ChEBI" id="CHEBI:15378"/>
        <dbReference type="ChEBI" id="CHEBI:58405"/>
        <dbReference type="ChEBI" id="CHEBI:60033"/>
        <dbReference type="ChEBI" id="CHEBI:78435"/>
        <dbReference type="EC" id="2.4.99.28"/>
    </reaction>
</comment>
<feature type="compositionally biased region" description="Polar residues" evidence="14">
    <location>
        <begin position="910"/>
        <end position="923"/>
    </location>
</feature>
<dbReference type="Gene3D" id="1.10.3810.10">
    <property type="entry name" value="Biosynthetic peptidoglycan transglycosylase-like"/>
    <property type="match status" value="1"/>
</dbReference>
<gene>
    <name evidence="17" type="primary">pbpG</name>
    <name evidence="17" type="ORF">G6CMJM_00278</name>
</gene>
<dbReference type="InterPro" id="IPR050396">
    <property type="entry name" value="Glycosyltr_51/Transpeptidase"/>
</dbReference>
<feature type="region of interest" description="Disordered" evidence="14">
    <location>
        <begin position="901"/>
        <end position="923"/>
    </location>
</feature>
<keyword evidence="2" id="KW-1003">Cell membrane</keyword>
<keyword evidence="15" id="KW-0812">Transmembrane</keyword>
<dbReference type="SUPFAM" id="SSF56601">
    <property type="entry name" value="beta-lactamase/transpeptidase-like"/>
    <property type="match status" value="1"/>
</dbReference>
<comment type="caution">
    <text evidence="17">The sequence shown here is derived from an EMBL/GenBank/DDBJ whole genome shotgun (WGS) entry which is preliminary data.</text>
</comment>
<comment type="subcellular location">
    <subcellularLocation>
        <location evidence="1">Cell membrane</location>
    </subcellularLocation>
</comment>
<dbReference type="Pfam" id="PF00912">
    <property type="entry name" value="Transgly"/>
    <property type="match status" value="1"/>
</dbReference>
<dbReference type="PANTHER" id="PTHR32282:SF11">
    <property type="entry name" value="PENICILLIN-BINDING PROTEIN 1B"/>
    <property type="match status" value="1"/>
</dbReference>
<evidence type="ECO:0000256" key="14">
    <source>
        <dbReference type="SAM" id="MobiDB-lite"/>
    </source>
</evidence>
<keyword evidence="18" id="KW-1185">Reference proteome</keyword>
<dbReference type="InterPro" id="IPR023346">
    <property type="entry name" value="Lysozyme-like_dom_sf"/>
</dbReference>
<evidence type="ECO:0000256" key="6">
    <source>
        <dbReference type="ARBA" id="ARBA00022679"/>
    </source>
</evidence>
<evidence type="ECO:0000313" key="18">
    <source>
        <dbReference type="Proteomes" id="UP001190925"/>
    </source>
</evidence>
<keyword evidence="4" id="KW-0645">Protease</keyword>
<evidence type="ECO:0000256" key="2">
    <source>
        <dbReference type="ARBA" id="ARBA00022475"/>
    </source>
</evidence>
<evidence type="ECO:0000256" key="1">
    <source>
        <dbReference type="ARBA" id="ARBA00004236"/>
    </source>
</evidence>
<evidence type="ECO:0000259" key="16">
    <source>
        <dbReference type="Pfam" id="PF00912"/>
    </source>
</evidence>
<dbReference type="Gene3D" id="3.40.710.10">
    <property type="entry name" value="DD-peptidase/beta-lactamase superfamily"/>
    <property type="match status" value="1"/>
</dbReference>
<evidence type="ECO:0000256" key="4">
    <source>
        <dbReference type="ARBA" id="ARBA00022670"/>
    </source>
</evidence>
<keyword evidence="7" id="KW-0133">Cell shape</keyword>
<evidence type="ECO:0000256" key="11">
    <source>
        <dbReference type="ARBA" id="ARBA00023316"/>
    </source>
</evidence>
<keyword evidence="15" id="KW-1133">Transmembrane helix</keyword>
<dbReference type="EC" id="2.4.99.28" evidence="12"/>
<evidence type="ECO:0000256" key="3">
    <source>
        <dbReference type="ARBA" id="ARBA00022645"/>
    </source>
</evidence>
<evidence type="ECO:0000256" key="9">
    <source>
        <dbReference type="ARBA" id="ARBA00023136"/>
    </source>
</evidence>
<keyword evidence="9 15" id="KW-0472">Membrane</keyword>
<keyword evidence="5" id="KW-0328">Glycosyltransferase</keyword>
<keyword evidence="10" id="KW-0511">Multifunctional enzyme</keyword>
<reference evidence="17 18" key="2">
    <citation type="journal article" date="2020" name="Cell Rep.">
        <title>Acquisition and Adaptation of Ultra-small Parasitic Reduced Genome Bacteria to Mammalian Hosts.</title>
        <authorList>
            <person name="McLean J.S."/>
            <person name="Bor B."/>
            <person name="Kerns K.A."/>
            <person name="Liu Q."/>
            <person name="To T.T."/>
            <person name="Solden L."/>
            <person name="Hendrickson E.L."/>
            <person name="Wrighton K."/>
            <person name="Shi W."/>
            <person name="He X."/>
        </authorList>
    </citation>
    <scope>NUCLEOTIDE SEQUENCE [LARGE SCALE GENOMIC DNA]</scope>
    <source>
        <strain evidence="17 18">TM7_CMJM_G6_1_HOT_870</strain>
    </source>
</reference>
<keyword evidence="3" id="KW-0121">Carboxypeptidase</keyword>
<keyword evidence="3" id="KW-0378">Hydrolase</keyword>
<evidence type="ECO:0000256" key="10">
    <source>
        <dbReference type="ARBA" id="ARBA00023268"/>
    </source>
</evidence>
<feature type="domain" description="Glycosyl transferase family 51" evidence="16">
    <location>
        <begin position="157"/>
        <end position="329"/>
    </location>
</feature>
<evidence type="ECO:0000256" key="5">
    <source>
        <dbReference type="ARBA" id="ARBA00022676"/>
    </source>
</evidence>
<evidence type="ECO:0000256" key="8">
    <source>
        <dbReference type="ARBA" id="ARBA00022984"/>
    </source>
</evidence>
<feature type="region of interest" description="Disordered" evidence="14">
    <location>
        <begin position="1"/>
        <end position="29"/>
    </location>
</feature>
<evidence type="ECO:0000256" key="12">
    <source>
        <dbReference type="ARBA" id="ARBA00044770"/>
    </source>
</evidence>
<feature type="transmembrane region" description="Helical" evidence="15">
    <location>
        <begin position="92"/>
        <end position="118"/>
    </location>
</feature>
<name>A0ABY0FIL0_9BACT</name>
<dbReference type="InterPro" id="IPR012338">
    <property type="entry name" value="Beta-lactam/transpept-like"/>
</dbReference>
<dbReference type="InterPro" id="IPR001264">
    <property type="entry name" value="Glyco_trans_51"/>
</dbReference>
<dbReference type="InterPro" id="IPR036950">
    <property type="entry name" value="PBP_transglycosylase"/>
</dbReference>
<evidence type="ECO:0000256" key="7">
    <source>
        <dbReference type="ARBA" id="ARBA00022960"/>
    </source>
</evidence>
<sequence>MNSKRSLRAKGEEKGVNHRHFSSRRNRANSPIKQKNNLSLYANLVHRRQEKKDKKARERAEYLASLPKEPIKRFFYRLHPKRVLKYWFSKRGLFMMLKITVVGCILCAILIAAAFAYFSKDLNIIRPEELAKRVQTTVSKYYDRNGELLWEDKGTGDYKLVVDSSEISDYVKKATVAIEDREFFNHKGIDASAIARAFINNFRGGATQGGSTLTQQLIKQVYFAEDSSNRGLSGIPRKIKEIILAIQVEQIYNKDQILTLYLNESPYGGRRNGVESGAQTYFGKSAKNLTLSEAALLAAIPNNPAVYNPYNKAFNKSLVERQHKVLNDMAEVGFITKEEAEEAKKKDILAEIKPEVNQYANMKAPHFVQEVKKQLEKKIGIKIVGGGGLTVKTTLDLKAQKFAEQAVANGSKTLAITGADNIALTSVDANTGQVIAQVGSVDYHKEGYGQTNAAVSNLDPGSSIKPIVDYAPLFNLKDTPYTPGTVLRDENIDKLYCGGNTGQCKARNYTGRFYGDVTIRQSLGSSLNIAAIKALSIVKVDKGIQTARDLGDLSYCRGGDAGLSAAIGGGCSVRQDEHTNAYATLARGGVYRPIAYVLEVKNSSGNKIIEWKDESKQAIDAQAAYMLTDILSDPNARILTFGAQTHSFGFSIPGVWTASKTGTTDDSKGHAKDSWMMSYSPVVATGVWSGNHDGRALGSASNTTVRRVVNDYMEAVHKQVYGPNGKWKVGDRIQRAKGINNCSIGGRNDICPSWWSKDKTNSKQLEIEVDTVSKRKATQCTPASTKTKITVYETTDPATKQKTLTAPDGYNINEEDNIHTCGDGKPSVSGVSYQRHATSNTYRINATITKGKFDLSSVEIKVDGNLISSSLPTGNQISVDYTFTKPGQTITVEIRDNGGYVDSREYSGPANISKQTTSDQNSN</sequence>
<keyword evidence="8" id="KW-0573">Peptidoglycan synthesis</keyword>